<evidence type="ECO:0000256" key="1">
    <source>
        <dbReference type="SAM" id="SignalP"/>
    </source>
</evidence>
<dbReference type="PROSITE" id="PS51257">
    <property type="entry name" value="PROKAR_LIPOPROTEIN"/>
    <property type="match status" value="1"/>
</dbReference>
<organism evidence="2 3">
    <name type="scientific">Bariatricus massiliensis</name>
    <dbReference type="NCBI Taxonomy" id="1745713"/>
    <lineage>
        <taxon>Bacteria</taxon>
        <taxon>Bacillati</taxon>
        <taxon>Bacillota</taxon>
        <taxon>Clostridia</taxon>
        <taxon>Lachnospirales</taxon>
        <taxon>Lachnospiraceae</taxon>
        <taxon>Bariatricus</taxon>
    </lineage>
</organism>
<dbReference type="RefSeq" id="WP_066732850.1">
    <property type="nucleotide sequence ID" value="NZ_JAJCIQ010000029.1"/>
</dbReference>
<reference evidence="2 3" key="1">
    <citation type="submission" date="2021-10" db="EMBL/GenBank/DDBJ databases">
        <title>Collection of gut derived symbiotic bacterial strains cultured from healthy donors.</title>
        <authorList>
            <person name="Lin H."/>
            <person name="Littmann E."/>
            <person name="Kohout C."/>
            <person name="Pamer E.G."/>
        </authorList>
    </citation>
    <scope>NUCLEOTIDE SEQUENCE [LARGE SCALE GENOMIC DNA]</scope>
    <source>
        <strain evidence="2 3">DFI.1.165</strain>
    </source>
</reference>
<proteinExistence type="predicted"/>
<name>A0ABS8DM65_9FIRM</name>
<feature type="chain" id="PRO_5047173963" description="DUF5105 domain-containing protein" evidence="1">
    <location>
        <begin position="25"/>
        <end position="295"/>
    </location>
</feature>
<dbReference type="Proteomes" id="UP001299546">
    <property type="component" value="Unassembled WGS sequence"/>
</dbReference>
<evidence type="ECO:0000313" key="2">
    <source>
        <dbReference type="EMBL" id="MCB7389542.1"/>
    </source>
</evidence>
<sequence length="295" mass="32473">MKRFNKIKLLLIMLASAMLLTSCKKELTEADAQEYVEACFKASLEGDVDDYAEVTGKSKKDVKKMYQESLDSLVEQMSSIAGTGEEFPRDFVEVCKELLASAKYEVGKAKKDKDGNFIVEVKAYPSDVMTVFLNNVSQSAAGTDIGEVLLDALKQAVEEQSYGDAVNYEVAVTKASDGKYSIDSKDANEVVIGLFAEMDTMFQASGKDYGNEYLNWTKLEWEAASEDEKSQCCLAVVQYLMGYTDEEMGLIDMTDANAQTSIQQMKDGINMSFSVPTEISIGDYAELVKSAGGFE</sequence>
<comment type="caution">
    <text evidence="2">The sequence shown here is derived from an EMBL/GenBank/DDBJ whole genome shotgun (WGS) entry which is preliminary data.</text>
</comment>
<gene>
    <name evidence="2" type="ORF">LIZ65_19860</name>
</gene>
<keyword evidence="3" id="KW-1185">Reference proteome</keyword>
<feature type="signal peptide" evidence="1">
    <location>
        <begin position="1"/>
        <end position="24"/>
    </location>
</feature>
<dbReference type="EMBL" id="JAJCIS010000031">
    <property type="protein sequence ID" value="MCB7389542.1"/>
    <property type="molecule type" value="Genomic_DNA"/>
</dbReference>
<evidence type="ECO:0000313" key="3">
    <source>
        <dbReference type="Proteomes" id="UP001299546"/>
    </source>
</evidence>
<evidence type="ECO:0008006" key="4">
    <source>
        <dbReference type="Google" id="ProtNLM"/>
    </source>
</evidence>
<protein>
    <recommendedName>
        <fullName evidence="4">DUF5105 domain-containing protein</fullName>
    </recommendedName>
</protein>
<accession>A0ABS8DM65</accession>
<keyword evidence="1" id="KW-0732">Signal</keyword>